<accession>A0A9P8PTC0</accession>
<feature type="region of interest" description="Disordered" evidence="1">
    <location>
        <begin position="145"/>
        <end position="171"/>
    </location>
</feature>
<evidence type="ECO:0000256" key="1">
    <source>
        <dbReference type="SAM" id="MobiDB-lite"/>
    </source>
</evidence>
<comment type="caution">
    <text evidence="2">The sequence shown here is derived from an EMBL/GenBank/DDBJ whole genome shotgun (WGS) entry which is preliminary data.</text>
</comment>
<protein>
    <submittedName>
        <fullName evidence="2">Uncharacterized protein</fullName>
    </submittedName>
</protein>
<keyword evidence="3" id="KW-1185">Reference proteome</keyword>
<reference evidence="2" key="2">
    <citation type="submission" date="2021-01" db="EMBL/GenBank/DDBJ databases">
        <authorList>
            <person name="Schikora-Tamarit M.A."/>
        </authorList>
    </citation>
    <scope>NUCLEOTIDE SEQUENCE</scope>
    <source>
        <strain evidence="2">CBS2887</strain>
    </source>
</reference>
<dbReference type="AlphaFoldDB" id="A0A9P8PTC0"/>
<evidence type="ECO:0000313" key="3">
    <source>
        <dbReference type="Proteomes" id="UP000774326"/>
    </source>
</evidence>
<dbReference type="EMBL" id="JAEUBG010005169">
    <property type="protein sequence ID" value="KAH3677275.1"/>
    <property type="molecule type" value="Genomic_DNA"/>
</dbReference>
<organism evidence="2 3">
    <name type="scientific">Wickerhamomyces pijperi</name>
    <name type="common">Yeast</name>
    <name type="synonym">Pichia pijperi</name>
    <dbReference type="NCBI Taxonomy" id="599730"/>
    <lineage>
        <taxon>Eukaryota</taxon>
        <taxon>Fungi</taxon>
        <taxon>Dikarya</taxon>
        <taxon>Ascomycota</taxon>
        <taxon>Saccharomycotina</taxon>
        <taxon>Saccharomycetes</taxon>
        <taxon>Phaffomycetales</taxon>
        <taxon>Wickerhamomycetaceae</taxon>
        <taxon>Wickerhamomyces</taxon>
    </lineage>
</organism>
<name>A0A9P8PTC0_WICPI</name>
<evidence type="ECO:0000313" key="2">
    <source>
        <dbReference type="EMBL" id="KAH3677275.1"/>
    </source>
</evidence>
<dbReference type="Proteomes" id="UP000774326">
    <property type="component" value="Unassembled WGS sequence"/>
</dbReference>
<proteinExistence type="predicted"/>
<gene>
    <name evidence="2" type="ORF">WICPIJ_008990</name>
</gene>
<reference evidence="2" key="1">
    <citation type="journal article" date="2021" name="Open Biol.">
        <title>Shared evolutionary footprints suggest mitochondrial oxidative damage underlies multiple complex I losses in fungi.</title>
        <authorList>
            <person name="Schikora-Tamarit M.A."/>
            <person name="Marcet-Houben M."/>
            <person name="Nosek J."/>
            <person name="Gabaldon T."/>
        </authorList>
    </citation>
    <scope>NUCLEOTIDE SEQUENCE</scope>
    <source>
        <strain evidence="2">CBS2887</strain>
    </source>
</reference>
<sequence length="171" mass="19177">MDLVMMTSGSTLVNSWSPLTCIWEKWKSDWYNLVKAMTFSWILLAPLNVGKWSNQICRICCKDDTEAKKSKASEMLSLLFVSKYVITDNKFSTAKYVCRSMSFNRETMASSTSETSWMFDVSLAADFKINSKARREDLVMSKEAITTSTKSEGVSSSASSSTDSIKSNKTV</sequence>
<feature type="compositionally biased region" description="Low complexity" evidence="1">
    <location>
        <begin position="146"/>
        <end position="171"/>
    </location>
</feature>